<reference evidence="4 5" key="1">
    <citation type="journal article" date="2012" name="Genome Biol.">
        <title>Genome and low-iron response of an oceanic diatom adapted to chronic iron limitation.</title>
        <authorList>
            <person name="Lommer M."/>
            <person name="Specht M."/>
            <person name="Roy A.S."/>
            <person name="Kraemer L."/>
            <person name="Andreson R."/>
            <person name="Gutowska M.A."/>
            <person name="Wolf J."/>
            <person name="Bergner S.V."/>
            <person name="Schilhabel M.B."/>
            <person name="Klostermeier U.C."/>
            <person name="Beiko R.G."/>
            <person name="Rosenstiel P."/>
            <person name="Hippler M."/>
            <person name="Laroche J."/>
        </authorList>
    </citation>
    <scope>NUCLEOTIDE SEQUENCE [LARGE SCALE GENOMIC DNA]</scope>
    <source>
        <strain evidence="4 5">CCMP1005</strain>
    </source>
</reference>
<dbReference type="InterPro" id="IPR011990">
    <property type="entry name" value="TPR-like_helical_dom_sf"/>
</dbReference>
<dbReference type="SMART" id="SM00671">
    <property type="entry name" value="SEL1"/>
    <property type="match status" value="2"/>
</dbReference>
<keyword evidence="2" id="KW-0479">Metal-binding</keyword>
<evidence type="ECO:0000313" key="4">
    <source>
        <dbReference type="EMBL" id="EJK44471.1"/>
    </source>
</evidence>
<protein>
    <recommendedName>
        <fullName evidence="3">RING-type domain-containing protein</fullName>
    </recommendedName>
</protein>
<dbReference type="AlphaFoldDB" id="K0R6Z6"/>
<evidence type="ECO:0000256" key="1">
    <source>
        <dbReference type="ARBA" id="ARBA00038101"/>
    </source>
</evidence>
<dbReference type="InterPro" id="IPR006597">
    <property type="entry name" value="Sel1-like"/>
</dbReference>
<dbReference type="eggNOG" id="ENOG502S2H7">
    <property type="taxonomic scope" value="Eukaryota"/>
</dbReference>
<keyword evidence="2" id="KW-0862">Zinc</keyword>
<dbReference type="InterPro" id="IPR050767">
    <property type="entry name" value="Sel1_AlgK"/>
</dbReference>
<dbReference type="SUPFAM" id="SSF57850">
    <property type="entry name" value="RING/U-box"/>
    <property type="match status" value="1"/>
</dbReference>
<dbReference type="SUPFAM" id="SSF81901">
    <property type="entry name" value="HCP-like"/>
    <property type="match status" value="1"/>
</dbReference>
<evidence type="ECO:0000259" key="3">
    <source>
        <dbReference type="PROSITE" id="PS50089"/>
    </source>
</evidence>
<feature type="non-terminal residue" evidence="4">
    <location>
        <position position="1"/>
    </location>
</feature>
<dbReference type="GO" id="GO:0008270">
    <property type="term" value="F:zinc ion binding"/>
    <property type="evidence" value="ECO:0007669"/>
    <property type="project" value="UniProtKB-KW"/>
</dbReference>
<dbReference type="Gene3D" id="1.25.40.10">
    <property type="entry name" value="Tetratricopeptide repeat domain"/>
    <property type="match status" value="1"/>
</dbReference>
<keyword evidence="5" id="KW-1185">Reference proteome</keyword>
<dbReference type="Proteomes" id="UP000266841">
    <property type="component" value="Unassembled WGS sequence"/>
</dbReference>
<comment type="similarity">
    <text evidence="1">Belongs to the sel-1 family.</text>
</comment>
<dbReference type="Pfam" id="PF08238">
    <property type="entry name" value="Sel1"/>
    <property type="match status" value="2"/>
</dbReference>
<dbReference type="PANTHER" id="PTHR11102:SF160">
    <property type="entry name" value="ERAD-ASSOCIATED E3 UBIQUITIN-PROTEIN LIGASE COMPONENT HRD3"/>
    <property type="match status" value="1"/>
</dbReference>
<evidence type="ECO:0000313" key="5">
    <source>
        <dbReference type="Proteomes" id="UP000266841"/>
    </source>
</evidence>
<dbReference type="PANTHER" id="PTHR11102">
    <property type="entry name" value="SEL-1-LIKE PROTEIN"/>
    <property type="match status" value="1"/>
</dbReference>
<comment type="caution">
    <text evidence="4">The sequence shown here is derived from an EMBL/GenBank/DDBJ whole genome shotgun (WGS) entry which is preliminary data.</text>
</comment>
<proteinExistence type="inferred from homology"/>
<organism evidence="4 5">
    <name type="scientific">Thalassiosira oceanica</name>
    <name type="common">Marine diatom</name>
    <dbReference type="NCBI Taxonomy" id="159749"/>
    <lineage>
        <taxon>Eukaryota</taxon>
        <taxon>Sar</taxon>
        <taxon>Stramenopiles</taxon>
        <taxon>Ochrophyta</taxon>
        <taxon>Bacillariophyta</taxon>
        <taxon>Coscinodiscophyceae</taxon>
        <taxon>Thalassiosirophycidae</taxon>
        <taxon>Thalassiosirales</taxon>
        <taxon>Thalassiosiraceae</taxon>
        <taxon>Thalassiosira</taxon>
    </lineage>
</organism>
<accession>K0R6Z6</accession>
<sequence length="290" mass="32724">TRRREDRKKNLTDVDDVKEQQITRIHTYHTKNMSSVTNLAGAESADQAAQSLHHRLMTSGTERPEGDTCPICFDLIELPIAMNSKFNVCCMKRVCDGCELVARQRGIYNRCPFCRTPLPRDYASGLAMIQKRVDKGDAEAIYMLGNKYYHGELGLAKNVPRAIELWTEAAELGSVNAYFQLGVLYYNGNDIEEDKPRGIHHWQQAAMKGDVFSRHMLGAVENIDGNHQPATQHWMISAKMGSEKSLNCIQDMFKEGHATKAQYGEALLGYRDATEEVKSPQREEAKRLGV</sequence>
<dbReference type="PROSITE" id="PS50089">
    <property type="entry name" value="ZF_RING_2"/>
    <property type="match status" value="1"/>
</dbReference>
<dbReference type="EMBL" id="AGNL01049639">
    <property type="protein sequence ID" value="EJK44471.1"/>
    <property type="molecule type" value="Genomic_DNA"/>
</dbReference>
<evidence type="ECO:0000256" key="2">
    <source>
        <dbReference type="PROSITE-ProRule" id="PRU00175"/>
    </source>
</evidence>
<name>K0R6Z6_THAOC</name>
<dbReference type="OrthoDB" id="206966at2759"/>
<gene>
    <name evidence="4" type="ORF">THAOC_36980</name>
</gene>
<feature type="domain" description="RING-type" evidence="3">
    <location>
        <begin position="69"/>
        <end position="115"/>
    </location>
</feature>
<keyword evidence="2" id="KW-0863">Zinc-finger</keyword>
<dbReference type="InterPro" id="IPR001841">
    <property type="entry name" value="Znf_RING"/>
</dbReference>